<evidence type="ECO:0000259" key="1">
    <source>
        <dbReference type="Pfam" id="PF24764"/>
    </source>
</evidence>
<dbReference type="PANTHER" id="PTHR46791">
    <property type="entry name" value="EXPRESSED PROTEIN"/>
    <property type="match status" value="1"/>
</dbReference>
<gene>
    <name evidence="2" type="ORF">ROHU_000126</name>
</gene>
<evidence type="ECO:0000313" key="2">
    <source>
        <dbReference type="EMBL" id="RXN39493.1"/>
    </source>
</evidence>
<sequence length="164" mass="18834">MNDVGLSVSGLYSSITDEELENTVRNIKDDVSAAGHRRIERLWRDVRITVTNKYSHMLHSLEAEGLLDLSVVEELFCVHYTFLPRLQADLDTFAEVTRTLKSQTWIGTQQLLMMPVKTWELLFQNLNESRWIEALEHLLNSTGANVPVKELDLLCREFVSTNLS</sequence>
<dbReference type="Pfam" id="PF24764">
    <property type="entry name" value="rva_4"/>
    <property type="match status" value="1"/>
</dbReference>
<feature type="domain" description="Integrase core" evidence="1">
    <location>
        <begin position="36"/>
        <end position="96"/>
    </location>
</feature>
<organism evidence="2 3">
    <name type="scientific">Labeo rohita</name>
    <name type="common">Indian major carp</name>
    <name type="synonym">Cyprinus rohita</name>
    <dbReference type="NCBI Taxonomy" id="84645"/>
    <lineage>
        <taxon>Eukaryota</taxon>
        <taxon>Metazoa</taxon>
        <taxon>Chordata</taxon>
        <taxon>Craniata</taxon>
        <taxon>Vertebrata</taxon>
        <taxon>Euteleostomi</taxon>
        <taxon>Actinopterygii</taxon>
        <taxon>Neopterygii</taxon>
        <taxon>Teleostei</taxon>
        <taxon>Ostariophysi</taxon>
        <taxon>Cypriniformes</taxon>
        <taxon>Cyprinidae</taxon>
        <taxon>Labeoninae</taxon>
        <taxon>Labeonini</taxon>
        <taxon>Labeo</taxon>
    </lineage>
</organism>
<evidence type="ECO:0000313" key="3">
    <source>
        <dbReference type="Proteomes" id="UP000290572"/>
    </source>
</evidence>
<dbReference type="PANTHER" id="PTHR46791:SF11">
    <property type="entry name" value="INTEGRASE CATALYTIC DOMAIN-CONTAINING PROTEIN"/>
    <property type="match status" value="1"/>
</dbReference>
<accession>A0A498P5G7</accession>
<dbReference type="AlphaFoldDB" id="A0A498P5G7"/>
<proteinExistence type="predicted"/>
<comment type="caution">
    <text evidence="2">The sequence shown here is derived from an EMBL/GenBank/DDBJ whole genome shotgun (WGS) entry which is preliminary data.</text>
</comment>
<name>A0A498P5G7_LABRO</name>
<dbReference type="EMBL" id="QBIY01000938">
    <property type="protein sequence ID" value="RXN39493.1"/>
    <property type="molecule type" value="Genomic_DNA"/>
</dbReference>
<reference evidence="2 3" key="1">
    <citation type="submission" date="2018-03" db="EMBL/GenBank/DDBJ databases">
        <title>Draft genome sequence of Rohu Carp (Labeo rohita).</title>
        <authorList>
            <person name="Das P."/>
            <person name="Kushwaha B."/>
            <person name="Joshi C.G."/>
            <person name="Kumar D."/>
            <person name="Nagpure N.S."/>
            <person name="Sahoo L."/>
            <person name="Das S.P."/>
            <person name="Bit A."/>
            <person name="Patnaik S."/>
            <person name="Meher P.K."/>
            <person name="Jayasankar P."/>
            <person name="Koringa P.G."/>
            <person name="Patel N.V."/>
            <person name="Hinsu A.T."/>
            <person name="Kumar R."/>
            <person name="Pandey M."/>
            <person name="Agarwal S."/>
            <person name="Srivastava S."/>
            <person name="Singh M."/>
            <person name="Iquebal M.A."/>
            <person name="Jaiswal S."/>
            <person name="Angadi U.B."/>
            <person name="Kumar N."/>
            <person name="Raza M."/>
            <person name="Shah T.M."/>
            <person name="Rai A."/>
            <person name="Jena J.K."/>
        </authorList>
    </citation>
    <scope>NUCLEOTIDE SEQUENCE [LARGE SCALE GENOMIC DNA]</scope>
    <source>
        <strain evidence="2">DASCIFA01</strain>
        <tissue evidence="2">Testis</tissue>
    </source>
</reference>
<protein>
    <recommendedName>
        <fullName evidence="1">Integrase core domain-containing protein</fullName>
    </recommendedName>
</protein>
<dbReference type="STRING" id="84645.A0A498P5G7"/>
<dbReference type="InterPro" id="IPR058913">
    <property type="entry name" value="Integrase_dom_put"/>
</dbReference>
<keyword evidence="3" id="KW-1185">Reference proteome</keyword>
<dbReference type="Proteomes" id="UP000290572">
    <property type="component" value="Unassembled WGS sequence"/>
</dbReference>